<protein>
    <submittedName>
        <fullName evidence="1">Uncharacterized protein</fullName>
    </submittedName>
</protein>
<dbReference type="AlphaFoldDB" id="A0ABD0NWB0"/>
<comment type="caution">
    <text evidence="1">The sequence shown here is derived from an EMBL/GenBank/DDBJ whole genome shotgun (WGS) entry which is preliminary data.</text>
</comment>
<dbReference type="Proteomes" id="UP001529510">
    <property type="component" value="Unassembled WGS sequence"/>
</dbReference>
<gene>
    <name evidence="1" type="ORF">M9458_041014</name>
</gene>
<dbReference type="EMBL" id="JAMKFB020000020">
    <property type="protein sequence ID" value="KAL0165261.1"/>
    <property type="molecule type" value="Genomic_DNA"/>
</dbReference>
<feature type="non-terminal residue" evidence="1">
    <location>
        <position position="1"/>
    </location>
</feature>
<keyword evidence="2" id="KW-1185">Reference proteome</keyword>
<sequence>HLRKAIIRHEESLRLHGVCKMLRKMDILQEVLSHAHACSLEKYSDIDQEDDFCEVAEAPEI</sequence>
<name>A0ABD0NWB0_CIRMR</name>
<proteinExistence type="predicted"/>
<dbReference type="PANTHER" id="PTHR23031">
    <property type="entry name" value="RHOPHILIN"/>
    <property type="match status" value="1"/>
</dbReference>
<feature type="non-terminal residue" evidence="1">
    <location>
        <position position="61"/>
    </location>
</feature>
<evidence type="ECO:0000313" key="1">
    <source>
        <dbReference type="EMBL" id="KAL0165261.1"/>
    </source>
</evidence>
<dbReference type="PANTHER" id="PTHR23031:SF6">
    <property type="entry name" value="RHOPHILIN-1"/>
    <property type="match status" value="1"/>
</dbReference>
<organism evidence="1 2">
    <name type="scientific">Cirrhinus mrigala</name>
    <name type="common">Mrigala</name>
    <dbReference type="NCBI Taxonomy" id="683832"/>
    <lineage>
        <taxon>Eukaryota</taxon>
        <taxon>Metazoa</taxon>
        <taxon>Chordata</taxon>
        <taxon>Craniata</taxon>
        <taxon>Vertebrata</taxon>
        <taxon>Euteleostomi</taxon>
        <taxon>Actinopterygii</taxon>
        <taxon>Neopterygii</taxon>
        <taxon>Teleostei</taxon>
        <taxon>Ostariophysi</taxon>
        <taxon>Cypriniformes</taxon>
        <taxon>Cyprinidae</taxon>
        <taxon>Labeoninae</taxon>
        <taxon>Labeonini</taxon>
        <taxon>Cirrhinus</taxon>
    </lineage>
</organism>
<dbReference type="InterPro" id="IPR047138">
    <property type="entry name" value="RHPN1_2"/>
</dbReference>
<accession>A0ABD0NWB0</accession>
<reference evidence="1 2" key="1">
    <citation type="submission" date="2024-05" db="EMBL/GenBank/DDBJ databases">
        <title>Genome sequencing and assembly of Indian major carp, Cirrhinus mrigala (Hamilton, 1822).</title>
        <authorList>
            <person name="Mohindra V."/>
            <person name="Chowdhury L.M."/>
            <person name="Lal K."/>
            <person name="Jena J.K."/>
        </authorList>
    </citation>
    <scope>NUCLEOTIDE SEQUENCE [LARGE SCALE GENOMIC DNA]</scope>
    <source>
        <strain evidence="1">CM1030</strain>
        <tissue evidence="1">Blood</tissue>
    </source>
</reference>
<evidence type="ECO:0000313" key="2">
    <source>
        <dbReference type="Proteomes" id="UP001529510"/>
    </source>
</evidence>